<dbReference type="EC" id="3.6.1.22" evidence="4"/>
<dbReference type="InterPro" id="IPR000086">
    <property type="entry name" value="NUDIX_hydrolase_dom"/>
</dbReference>
<dbReference type="Proteomes" id="UP000054686">
    <property type="component" value="Unassembled WGS sequence"/>
</dbReference>
<evidence type="ECO:0000256" key="6">
    <source>
        <dbReference type="ARBA" id="ARBA00022801"/>
    </source>
</evidence>
<dbReference type="NCBIfam" id="NF001299">
    <property type="entry name" value="PRK00241.1"/>
    <property type="match status" value="1"/>
</dbReference>
<dbReference type="PANTHER" id="PTHR42904">
    <property type="entry name" value="NUDIX HYDROLASE, NUDC SUBFAMILY"/>
    <property type="match status" value="1"/>
</dbReference>
<dbReference type="PROSITE" id="PS51462">
    <property type="entry name" value="NUDIX"/>
    <property type="match status" value="1"/>
</dbReference>
<evidence type="ECO:0000256" key="1">
    <source>
        <dbReference type="ARBA" id="ARBA00001946"/>
    </source>
</evidence>
<feature type="domain" description="Nudix hydrolase" evidence="10">
    <location>
        <begin position="162"/>
        <end position="288"/>
    </location>
</feature>
<dbReference type="PROSITE" id="PS00893">
    <property type="entry name" value="NUDIX_BOX"/>
    <property type="match status" value="1"/>
</dbReference>
<dbReference type="InterPro" id="IPR049734">
    <property type="entry name" value="NudC-like_C"/>
</dbReference>
<dbReference type="InterPro" id="IPR050241">
    <property type="entry name" value="NAD-cap_RNA_hydrolase_NudC"/>
</dbReference>
<reference evidence="11 12" key="1">
    <citation type="submission" date="2015-10" db="EMBL/GenBank/DDBJ databases">
        <title>Draft Genome of Actinomyces odontolyticus subsp. actinosynbacter strain XH001.</title>
        <authorList>
            <person name="Mclean J.S."/>
            <person name="He X."/>
        </authorList>
    </citation>
    <scope>NUCLEOTIDE SEQUENCE [LARGE SCALE GENOMIC DNA]</scope>
    <source>
        <strain evidence="11 12">XH001</strain>
    </source>
</reference>
<dbReference type="EMBL" id="LLVT01000004">
    <property type="protein sequence ID" value="KSW10291.1"/>
    <property type="molecule type" value="Genomic_DNA"/>
</dbReference>
<comment type="cofactor">
    <cofactor evidence="2">
        <name>Zn(2+)</name>
        <dbReference type="ChEBI" id="CHEBI:29105"/>
    </cofactor>
</comment>
<evidence type="ECO:0000256" key="7">
    <source>
        <dbReference type="ARBA" id="ARBA00022842"/>
    </source>
</evidence>
<comment type="similarity">
    <text evidence="3">Belongs to the Nudix hydrolase family. NudC subfamily.</text>
</comment>
<dbReference type="GO" id="GO:0006742">
    <property type="term" value="P:NADP+ catabolic process"/>
    <property type="evidence" value="ECO:0007669"/>
    <property type="project" value="TreeGrafter"/>
</dbReference>
<dbReference type="PANTHER" id="PTHR42904:SF6">
    <property type="entry name" value="NAD-CAPPED RNA HYDROLASE NUDT12"/>
    <property type="match status" value="1"/>
</dbReference>
<keyword evidence="6" id="KW-0378">Hydrolase</keyword>
<dbReference type="RefSeq" id="WP_060567614.1">
    <property type="nucleotide sequence ID" value="NZ_CP040006.1"/>
</dbReference>
<dbReference type="OrthoDB" id="9791656at2"/>
<dbReference type="CDD" id="cd03429">
    <property type="entry name" value="NUDIX_NADH_pyrophosphatase_Nudt13"/>
    <property type="match status" value="1"/>
</dbReference>
<comment type="cofactor">
    <cofactor evidence="1">
        <name>Mg(2+)</name>
        <dbReference type="ChEBI" id="CHEBI:18420"/>
    </cofactor>
</comment>
<evidence type="ECO:0000259" key="10">
    <source>
        <dbReference type="PROSITE" id="PS51462"/>
    </source>
</evidence>
<organism evidence="11 12">
    <name type="scientific">Schaalia odontolytica</name>
    <dbReference type="NCBI Taxonomy" id="1660"/>
    <lineage>
        <taxon>Bacteria</taxon>
        <taxon>Bacillati</taxon>
        <taxon>Actinomycetota</taxon>
        <taxon>Actinomycetes</taxon>
        <taxon>Actinomycetales</taxon>
        <taxon>Actinomycetaceae</taxon>
        <taxon>Schaalia</taxon>
    </lineage>
</organism>
<evidence type="ECO:0000313" key="11">
    <source>
        <dbReference type="EMBL" id="KSW10291.1"/>
    </source>
</evidence>
<keyword evidence="5" id="KW-0479">Metal-binding</keyword>
<dbReference type="GO" id="GO:0019677">
    <property type="term" value="P:NAD+ catabolic process"/>
    <property type="evidence" value="ECO:0007669"/>
    <property type="project" value="TreeGrafter"/>
</dbReference>
<dbReference type="SUPFAM" id="SSF55811">
    <property type="entry name" value="Nudix"/>
    <property type="match status" value="1"/>
</dbReference>
<dbReference type="AlphaFoldDB" id="A0A0V8RQL8"/>
<dbReference type="GO" id="GO:0005829">
    <property type="term" value="C:cytosol"/>
    <property type="evidence" value="ECO:0007669"/>
    <property type="project" value="TreeGrafter"/>
</dbReference>
<name>A0A0V8RQL8_9ACTO</name>
<proteinExistence type="inferred from homology"/>
<evidence type="ECO:0000256" key="9">
    <source>
        <dbReference type="ARBA" id="ARBA00023679"/>
    </source>
</evidence>
<dbReference type="Pfam" id="PF09297">
    <property type="entry name" value="Zn_ribbon_NUD"/>
    <property type="match status" value="1"/>
</dbReference>
<dbReference type="InterPro" id="IPR020084">
    <property type="entry name" value="NUDIX_hydrolase_CS"/>
</dbReference>
<comment type="catalytic activity">
    <reaction evidence="9">
        <text>a 5'-end NAD(+)-phospho-ribonucleoside in mRNA + H2O = a 5'-end phospho-adenosine-phospho-ribonucleoside in mRNA + beta-nicotinamide D-ribonucleotide + 2 H(+)</text>
        <dbReference type="Rhea" id="RHEA:60876"/>
        <dbReference type="Rhea" id="RHEA-COMP:15698"/>
        <dbReference type="Rhea" id="RHEA-COMP:15719"/>
        <dbReference type="ChEBI" id="CHEBI:14649"/>
        <dbReference type="ChEBI" id="CHEBI:15377"/>
        <dbReference type="ChEBI" id="CHEBI:15378"/>
        <dbReference type="ChEBI" id="CHEBI:144029"/>
        <dbReference type="ChEBI" id="CHEBI:144051"/>
    </reaction>
    <physiologicalReaction direction="left-to-right" evidence="9">
        <dbReference type="Rhea" id="RHEA:60877"/>
    </physiologicalReaction>
</comment>
<evidence type="ECO:0000256" key="5">
    <source>
        <dbReference type="ARBA" id="ARBA00022723"/>
    </source>
</evidence>
<dbReference type="GO" id="GO:0046872">
    <property type="term" value="F:metal ion binding"/>
    <property type="evidence" value="ECO:0007669"/>
    <property type="project" value="UniProtKB-KW"/>
</dbReference>
<evidence type="ECO:0000256" key="3">
    <source>
        <dbReference type="ARBA" id="ARBA00009595"/>
    </source>
</evidence>
<dbReference type="Pfam" id="PF00293">
    <property type="entry name" value="NUDIX"/>
    <property type="match status" value="1"/>
</dbReference>
<dbReference type="InterPro" id="IPR015376">
    <property type="entry name" value="Znr_NADH_PPase"/>
</dbReference>
<evidence type="ECO:0000256" key="2">
    <source>
        <dbReference type="ARBA" id="ARBA00001947"/>
    </source>
</evidence>
<evidence type="ECO:0000256" key="8">
    <source>
        <dbReference type="ARBA" id="ARBA00023027"/>
    </source>
</evidence>
<dbReference type="GO" id="GO:0035529">
    <property type="term" value="F:NADH pyrophosphatase activity"/>
    <property type="evidence" value="ECO:0007669"/>
    <property type="project" value="TreeGrafter"/>
</dbReference>
<accession>A0A0V8RQL8</accession>
<dbReference type="Pfam" id="PF09296">
    <property type="entry name" value="NUDIX-like"/>
    <property type="match status" value="1"/>
</dbReference>
<sequence>MSLDLPLVRGHVDPAVALRESVAPVALVRAGEADVILVDGAGFVLLDEAEASPLGVPVLRRLSGDEAVHALEGATASFIGVARGRSVVAIETSRDEARGRWEHLRAVGWQLDGDDAALALTALALAGWHANYRFCPRCGAPVQLVSGGWAARCETCDRLEYPRQDPAIIVLVEDHDGRVLLAHNALWRPGFVSIIAGYVEAGESPDVTVAREVAEEVGVEIETPTYVATQPWPFGRSQMMGYRARTASPRPTPQADGVEIEWARFYSRDELTHALESGEISAPGRASIAYALLREWYGEELPSGPDGAGRN</sequence>
<gene>
    <name evidence="11" type="ORF">APY09_09820</name>
</gene>
<dbReference type="Gene3D" id="3.90.79.20">
    <property type="match status" value="1"/>
</dbReference>
<protein>
    <recommendedName>
        <fullName evidence="4">NAD(+) diphosphatase</fullName>
        <ecNumber evidence="4">3.6.1.22</ecNumber>
    </recommendedName>
</protein>
<dbReference type="Gene3D" id="3.90.79.10">
    <property type="entry name" value="Nucleoside Triphosphate Pyrophosphohydrolase"/>
    <property type="match status" value="1"/>
</dbReference>
<comment type="caution">
    <text evidence="11">The sequence shown here is derived from an EMBL/GenBank/DDBJ whole genome shotgun (WGS) entry which is preliminary data.</text>
</comment>
<keyword evidence="8" id="KW-0520">NAD</keyword>
<dbReference type="InterPro" id="IPR015375">
    <property type="entry name" value="NADH_PPase-like_N"/>
</dbReference>
<evidence type="ECO:0000313" key="12">
    <source>
        <dbReference type="Proteomes" id="UP000054686"/>
    </source>
</evidence>
<keyword evidence="7" id="KW-0460">Magnesium</keyword>
<dbReference type="InterPro" id="IPR015797">
    <property type="entry name" value="NUDIX_hydrolase-like_dom_sf"/>
</dbReference>
<evidence type="ECO:0000256" key="4">
    <source>
        <dbReference type="ARBA" id="ARBA00012381"/>
    </source>
</evidence>